<evidence type="ECO:0000313" key="3">
    <source>
        <dbReference type="EMBL" id="UTJ06870.1"/>
    </source>
</evidence>
<dbReference type="SUPFAM" id="SSF89919">
    <property type="entry name" value="Ribosome-binding factor A, RbfA"/>
    <property type="match status" value="1"/>
</dbReference>
<dbReference type="InterPro" id="IPR015946">
    <property type="entry name" value="KH_dom-like_a/b"/>
</dbReference>
<dbReference type="EMBL" id="CP100595">
    <property type="protein sequence ID" value="UTJ06870.1"/>
    <property type="molecule type" value="Genomic_DNA"/>
</dbReference>
<keyword evidence="4" id="KW-1185">Reference proteome</keyword>
<dbReference type="InterPro" id="IPR020053">
    <property type="entry name" value="Ribosome-bd_factorA_CS"/>
</dbReference>
<dbReference type="Pfam" id="PF02033">
    <property type="entry name" value="RBFA"/>
    <property type="match status" value="1"/>
</dbReference>
<evidence type="ECO:0000256" key="2">
    <source>
        <dbReference type="HAMAP-Rule" id="MF_00003"/>
    </source>
</evidence>
<organism evidence="3 4">
    <name type="scientific">Arcobacter roscoffensis</name>
    <dbReference type="NCBI Taxonomy" id="2961520"/>
    <lineage>
        <taxon>Bacteria</taxon>
        <taxon>Pseudomonadati</taxon>
        <taxon>Campylobacterota</taxon>
        <taxon>Epsilonproteobacteria</taxon>
        <taxon>Campylobacterales</taxon>
        <taxon>Arcobacteraceae</taxon>
        <taxon>Arcobacter</taxon>
    </lineage>
</organism>
<protein>
    <recommendedName>
        <fullName evidence="2">Ribosome-binding factor A</fullName>
    </recommendedName>
</protein>
<accession>A0ABY5E559</accession>
<keyword evidence="2" id="KW-0963">Cytoplasm</keyword>
<comment type="subcellular location">
    <subcellularLocation>
        <location evidence="2">Cytoplasm</location>
    </subcellularLocation>
</comment>
<keyword evidence="1 2" id="KW-0690">Ribosome biogenesis</keyword>
<dbReference type="NCBIfam" id="NF001806">
    <property type="entry name" value="PRK00521.3-4"/>
    <property type="match status" value="1"/>
</dbReference>
<dbReference type="Proteomes" id="UP001060012">
    <property type="component" value="Chromosome"/>
</dbReference>
<dbReference type="InterPro" id="IPR000238">
    <property type="entry name" value="RbfA"/>
</dbReference>
<dbReference type="PROSITE" id="PS01319">
    <property type="entry name" value="RBFA"/>
    <property type="match status" value="1"/>
</dbReference>
<evidence type="ECO:0000256" key="1">
    <source>
        <dbReference type="ARBA" id="ARBA00022517"/>
    </source>
</evidence>
<comment type="similarity">
    <text evidence="2">Belongs to the RbfA family.</text>
</comment>
<gene>
    <name evidence="2 3" type="primary">rbfA</name>
    <name evidence="3" type="ORF">NJU99_01920</name>
</gene>
<proteinExistence type="inferred from homology"/>
<reference evidence="3" key="1">
    <citation type="submission" date="2022-07" db="EMBL/GenBank/DDBJ databases">
        <title>Arcobacter roscoffensis sp. nov., a marine bacterium isolated from coastal seawater collected from Roscoff, France.</title>
        <authorList>
            <person name="Pascual J."/>
            <person name="Lepeaux C."/>
            <person name="Methner A."/>
            <person name="Overmann J."/>
        </authorList>
    </citation>
    <scope>NUCLEOTIDE SEQUENCE</scope>
    <source>
        <strain evidence="3">ARW1-2F2</strain>
    </source>
</reference>
<comment type="subunit">
    <text evidence="2">Monomer. Binds 30S ribosomal subunits, but not 50S ribosomal subunits or 70S ribosomes.</text>
</comment>
<evidence type="ECO:0000313" key="4">
    <source>
        <dbReference type="Proteomes" id="UP001060012"/>
    </source>
</evidence>
<dbReference type="InterPro" id="IPR023799">
    <property type="entry name" value="RbfA_dom_sf"/>
</dbReference>
<comment type="function">
    <text evidence="2">One of several proteins that assist in the late maturation steps of the functional core of the 30S ribosomal subunit. Associates with free 30S ribosomal subunits (but not with 30S subunits that are part of 70S ribosomes or polysomes). Required for efficient processing of 16S rRNA. May interact with the 5'-terminal helix region of 16S rRNA.</text>
</comment>
<name>A0ABY5E559_9BACT</name>
<dbReference type="HAMAP" id="MF_00003">
    <property type="entry name" value="RbfA"/>
    <property type="match status" value="1"/>
</dbReference>
<sequence>MKSINLQRTESLLMELIPEALSSMADERIRSLPITGVNCKNGKYDAIVYFDGSDYDKNEINQIISLLKKANGRMKSHVLASTGWYKCPNFKFVNDTSLEQSRNIEALFAKISKDKKEEE</sequence>
<dbReference type="NCBIfam" id="TIGR00082">
    <property type="entry name" value="rbfA"/>
    <property type="match status" value="1"/>
</dbReference>
<dbReference type="Gene3D" id="3.30.300.20">
    <property type="match status" value="1"/>
</dbReference>
<dbReference type="RefSeq" id="WP_254577049.1">
    <property type="nucleotide sequence ID" value="NZ_CP100595.1"/>
</dbReference>